<dbReference type="InterPro" id="IPR043472">
    <property type="entry name" value="Macro_dom-like"/>
</dbReference>
<sequence>MDSAETTHDSLKYSSNTKRNHHQILITSTLTPASNLTQPRCCFAMPSASHQNASPIPHIHALCMEDDYSTALQAAVEAHSLSSVSITYHNCALSFVEAEFDLIVSPANSYGRLDGGFDDAISRSFSPRDDYLALTRAAQAKLYDEWRGFAPPGTCTLLRIPDDFHARSRNTWNTKYLALCPTMRVPQNVNWDHEVIYECTWSLLCAVDRHNRAVREGRLSGRHDEIRSLLMVPMATGVGAVSPERWANQTVLAFEHYVDAMENESKWSSLEPGDIIEYAHEVEQTWEL</sequence>
<gene>
    <name evidence="1" type="ORF">Triagg1_10922</name>
</gene>
<dbReference type="RefSeq" id="XP_062750126.1">
    <property type="nucleotide sequence ID" value="XM_062895047.1"/>
</dbReference>
<evidence type="ECO:0008006" key="3">
    <source>
        <dbReference type="Google" id="ProtNLM"/>
    </source>
</evidence>
<dbReference type="AlphaFoldDB" id="A0AAE1LUV0"/>
<organism evidence="1 2">
    <name type="scientific">Trichoderma aggressivum f. europaeum</name>
    <dbReference type="NCBI Taxonomy" id="173218"/>
    <lineage>
        <taxon>Eukaryota</taxon>
        <taxon>Fungi</taxon>
        <taxon>Dikarya</taxon>
        <taxon>Ascomycota</taxon>
        <taxon>Pezizomycotina</taxon>
        <taxon>Sordariomycetes</taxon>
        <taxon>Hypocreomycetidae</taxon>
        <taxon>Hypocreales</taxon>
        <taxon>Hypocreaceae</taxon>
        <taxon>Trichoderma</taxon>
    </lineage>
</organism>
<evidence type="ECO:0000313" key="2">
    <source>
        <dbReference type="Proteomes" id="UP001273209"/>
    </source>
</evidence>
<comment type="caution">
    <text evidence="1">The sequence shown here is derived from an EMBL/GenBank/DDBJ whole genome shotgun (WGS) entry which is preliminary data.</text>
</comment>
<dbReference type="EMBL" id="JAWRVG010000094">
    <property type="protein sequence ID" value="KAK4060021.1"/>
    <property type="molecule type" value="Genomic_DNA"/>
</dbReference>
<protein>
    <recommendedName>
        <fullName evidence="3">Macro domain-like protein</fullName>
    </recommendedName>
</protein>
<reference evidence="1" key="1">
    <citation type="submission" date="2023-11" db="EMBL/GenBank/DDBJ databases">
        <title>The genome sequences of three competitors of mushroom-forming fungi.</title>
        <authorList>
            <person name="Beijen E."/>
            <person name="Ohm R.A."/>
        </authorList>
    </citation>
    <scope>NUCLEOTIDE SEQUENCE</scope>
    <source>
        <strain evidence="1">CBS 100526</strain>
    </source>
</reference>
<name>A0AAE1LUV0_9HYPO</name>
<dbReference type="GeneID" id="87914952"/>
<dbReference type="Proteomes" id="UP001273209">
    <property type="component" value="Unassembled WGS sequence"/>
</dbReference>
<keyword evidence="2" id="KW-1185">Reference proteome</keyword>
<proteinExistence type="predicted"/>
<evidence type="ECO:0000313" key="1">
    <source>
        <dbReference type="EMBL" id="KAK4060021.1"/>
    </source>
</evidence>
<dbReference type="SUPFAM" id="SSF52949">
    <property type="entry name" value="Macro domain-like"/>
    <property type="match status" value="1"/>
</dbReference>
<dbReference type="Gene3D" id="3.40.220.10">
    <property type="entry name" value="Leucine Aminopeptidase, subunit E, domain 1"/>
    <property type="match status" value="1"/>
</dbReference>
<accession>A0AAE1LUV0</accession>